<sequence>MTRLQTLKLIQIAIALPAYTVPSSTTFVFTLWITITSTINLFTSQSFSGWGVIMLWLLVSLFSQWACWSIFSDSLEDSPSVQHLPLLLLGVLLTLILGLSAWVLFHIGLIWLMCGTQGIAAGVLLTINCVRKRRQTGDMLSE</sequence>
<proteinExistence type="predicted"/>
<evidence type="ECO:0000313" key="2">
    <source>
        <dbReference type="EMBL" id="VVN32190.1"/>
    </source>
</evidence>
<keyword evidence="1" id="KW-1133">Transmembrane helix</keyword>
<dbReference type="Proteomes" id="UP000326241">
    <property type="component" value="Unassembled WGS sequence"/>
</dbReference>
<feature type="transmembrane region" description="Helical" evidence="1">
    <location>
        <begin position="12"/>
        <end position="35"/>
    </location>
</feature>
<feature type="transmembrane region" description="Helical" evidence="1">
    <location>
        <begin position="109"/>
        <end position="130"/>
    </location>
</feature>
<evidence type="ECO:0008006" key="4">
    <source>
        <dbReference type="Google" id="ProtNLM"/>
    </source>
</evidence>
<dbReference type="AlphaFoldDB" id="A0A5E6WU79"/>
<gene>
    <name evidence="2" type="ORF">PS624_04902</name>
</gene>
<organism evidence="2 3">
    <name type="scientific">Pseudomonas fluorescens</name>
    <dbReference type="NCBI Taxonomy" id="294"/>
    <lineage>
        <taxon>Bacteria</taxon>
        <taxon>Pseudomonadati</taxon>
        <taxon>Pseudomonadota</taxon>
        <taxon>Gammaproteobacteria</taxon>
        <taxon>Pseudomonadales</taxon>
        <taxon>Pseudomonadaceae</taxon>
        <taxon>Pseudomonas</taxon>
    </lineage>
</organism>
<feature type="transmembrane region" description="Helical" evidence="1">
    <location>
        <begin position="47"/>
        <end position="71"/>
    </location>
</feature>
<keyword evidence="1" id="KW-0472">Membrane</keyword>
<protein>
    <recommendedName>
        <fullName evidence="4">Transmembrane protein</fullName>
    </recommendedName>
</protein>
<reference evidence="2 3" key="1">
    <citation type="submission" date="2019-09" db="EMBL/GenBank/DDBJ databases">
        <authorList>
            <person name="Chandra G."/>
            <person name="Truman W A."/>
        </authorList>
    </citation>
    <scope>NUCLEOTIDE SEQUENCE [LARGE SCALE GENOMIC DNA]</scope>
    <source>
        <strain evidence="2">PS624</strain>
    </source>
</reference>
<dbReference type="RefSeq" id="WP_150776153.1">
    <property type="nucleotide sequence ID" value="NZ_CABVGZ010000073.1"/>
</dbReference>
<feature type="transmembrane region" description="Helical" evidence="1">
    <location>
        <begin position="83"/>
        <end position="103"/>
    </location>
</feature>
<name>A0A5E6WU79_PSEFL</name>
<dbReference type="EMBL" id="CABVGZ010000073">
    <property type="protein sequence ID" value="VVN32190.1"/>
    <property type="molecule type" value="Genomic_DNA"/>
</dbReference>
<accession>A0A5E6WU79</accession>
<evidence type="ECO:0000256" key="1">
    <source>
        <dbReference type="SAM" id="Phobius"/>
    </source>
</evidence>
<keyword evidence="1" id="KW-0812">Transmembrane</keyword>
<evidence type="ECO:0000313" key="3">
    <source>
        <dbReference type="Proteomes" id="UP000326241"/>
    </source>
</evidence>